<dbReference type="RefSeq" id="WP_153117636.1">
    <property type="nucleotide sequence ID" value="NZ_JACIGE010000013.1"/>
</dbReference>
<dbReference type="InterPro" id="IPR003439">
    <property type="entry name" value="ABC_transporter-like_ATP-bd"/>
</dbReference>
<proteinExistence type="inferred from homology"/>
<evidence type="ECO:0000313" key="8">
    <source>
        <dbReference type="Proteomes" id="UP000587070"/>
    </source>
</evidence>
<comment type="caution">
    <text evidence="7">The sequence shown here is derived from an EMBL/GenBank/DDBJ whole genome shotgun (WGS) entry which is preliminary data.</text>
</comment>
<evidence type="ECO:0000256" key="2">
    <source>
        <dbReference type="ARBA" id="ARBA00022448"/>
    </source>
</evidence>
<dbReference type="InterPro" id="IPR017871">
    <property type="entry name" value="ABC_transporter-like_CS"/>
</dbReference>
<dbReference type="Gene3D" id="3.40.50.300">
    <property type="entry name" value="P-loop containing nucleotide triphosphate hydrolases"/>
    <property type="match status" value="1"/>
</dbReference>
<dbReference type="AlphaFoldDB" id="A0A840GDG3"/>
<sequence>MLQARQLHFHYGRKIILAGVDLDLAPGELVCLLGSNGAGKSTLLRLLLGLIKPSVGEVLLAGRPIGAFTRRAVATQIAYVPQGHAAPFPYTVREVVLLGRLPSGSLFRAPGAEDHAHVTEVLARMGISRLADRPYTEVSGGERQLALIARALAQGARLLIMDEPGNGLDFGHQLRLLDCLLELSEAGFGILMTTHNPAHVVMGSNRVVVLENGAITADGAAAQVLTPAAVAALYRIDPERLTQDPLSGTISVRAKPRMNDAHAH</sequence>
<dbReference type="GO" id="GO:0005524">
    <property type="term" value="F:ATP binding"/>
    <property type="evidence" value="ECO:0007669"/>
    <property type="project" value="UniProtKB-KW"/>
</dbReference>
<dbReference type="InterPro" id="IPR050153">
    <property type="entry name" value="Metal_Ion_Import_ABC"/>
</dbReference>
<evidence type="ECO:0000256" key="3">
    <source>
        <dbReference type="ARBA" id="ARBA00022475"/>
    </source>
</evidence>
<accession>A0A840GDG3</accession>
<evidence type="ECO:0000256" key="4">
    <source>
        <dbReference type="ARBA" id="ARBA00022741"/>
    </source>
</evidence>
<dbReference type="FunFam" id="3.40.50.300:FF:000134">
    <property type="entry name" value="Iron-enterobactin ABC transporter ATP-binding protein"/>
    <property type="match status" value="1"/>
</dbReference>
<protein>
    <submittedName>
        <fullName evidence="7">Iron complex transport system ATP-binding protein</fullName>
    </submittedName>
</protein>
<gene>
    <name evidence="7" type="ORF">GGD90_003078</name>
</gene>
<evidence type="ECO:0000256" key="5">
    <source>
        <dbReference type="ARBA" id="ARBA00022840"/>
    </source>
</evidence>
<reference evidence="7 8" key="1">
    <citation type="submission" date="2020-08" db="EMBL/GenBank/DDBJ databases">
        <title>Genome sequencing of Purple Non-Sulfur Bacteria from various extreme environments.</title>
        <authorList>
            <person name="Mayer M."/>
        </authorList>
    </citation>
    <scope>NUCLEOTIDE SEQUENCE [LARGE SCALE GENOMIC DNA]</scope>
    <source>
        <strain evidence="7 8">2761</strain>
    </source>
</reference>
<dbReference type="OrthoDB" id="5296765at2"/>
<evidence type="ECO:0000256" key="1">
    <source>
        <dbReference type="ARBA" id="ARBA00005417"/>
    </source>
</evidence>
<keyword evidence="3" id="KW-1003">Cell membrane</keyword>
<keyword evidence="2" id="KW-0813">Transport</keyword>
<keyword evidence="4" id="KW-0547">Nucleotide-binding</keyword>
<comment type="similarity">
    <text evidence="1">Belongs to the ABC transporter superfamily.</text>
</comment>
<name>A0A840GDG3_RHOTE</name>
<dbReference type="PROSITE" id="PS50893">
    <property type="entry name" value="ABC_TRANSPORTER_2"/>
    <property type="match status" value="1"/>
</dbReference>
<dbReference type="SUPFAM" id="SSF52540">
    <property type="entry name" value="P-loop containing nucleoside triphosphate hydrolases"/>
    <property type="match status" value="1"/>
</dbReference>
<dbReference type="EMBL" id="JACIGE010000013">
    <property type="protein sequence ID" value="MBB4248678.1"/>
    <property type="molecule type" value="Genomic_DNA"/>
</dbReference>
<dbReference type="SMART" id="SM00382">
    <property type="entry name" value="AAA"/>
    <property type="match status" value="1"/>
</dbReference>
<dbReference type="InterPro" id="IPR027417">
    <property type="entry name" value="P-loop_NTPase"/>
</dbReference>
<organism evidence="7 8">
    <name type="scientific">Rhodocyclus tenuis</name>
    <name type="common">Rhodospirillum tenue</name>
    <dbReference type="NCBI Taxonomy" id="1066"/>
    <lineage>
        <taxon>Bacteria</taxon>
        <taxon>Pseudomonadati</taxon>
        <taxon>Pseudomonadota</taxon>
        <taxon>Betaproteobacteria</taxon>
        <taxon>Rhodocyclales</taxon>
        <taxon>Rhodocyclaceae</taxon>
        <taxon>Rhodocyclus</taxon>
    </lineage>
</organism>
<dbReference type="InterPro" id="IPR003593">
    <property type="entry name" value="AAA+_ATPase"/>
</dbReference>
<feature type="domain" description="ABC transporter" evidence="6">
    <location>
        <begin position="2"/>
        <end position="237"/>
    </location>
</feature>
<dbReference type="Pfam" id="PF00005">
    <property type="entry name" value="ABC_tran"/>
    <property type="match status" value="1"/>
</dbReference>
<dbReference type="Proteomes" id="UP000587070">
    <property type="component" value="Unassembled WGS sequence"/>
</dbReference>
<dbReference type="PANTHER" id="PTHR42734">
    <property type="entry name" value="METAL TRANSPORT SYSTEM ATP-BINDING PROTEIN TM_0124-RELATED"/>
    <property type="match status" value="1"/>
</dbReference>
<keyword evidence="5 7" id="KW-0067">ATP-binding</keyword>
<dbReference type="PANTHER" id="PTHR42734:SF6">
    <property type="entry name" value="MOLYBDATE IMPORT ATP-BINDING PROTEIN MOLC"/>
    <property type="match status" value="1"/>
</dbReference>
<keyword evidence="3" id="KW-0472">Membrane</keyword>
<dbReference type="PROSITE" id="PS00211">
    <property type="entry name" value="ABC_TRANSPORTER_1"/>
    <property type="match status" value="1"/>
</dbReference>
<keyword evidence="8" id="KW-1185">Reference proteome</keyword>
<evidence type="ECO:0000259" key="6">
    <source>
        <dbReference type="PROSITE" id="PS50893"/>
    </source>
</evidence>
<dbReference type="GO" id="GO:0016887">
    <property type="term" value="F:ATP hydrolysis activity"/>
    <property type="evidence" value="ECO:0007669"/>
    <property type="project" value="InterPro"/>
</dbReference>
<evidence type="ECO:0000313" key="7">
    <source>
        <dbReference type="EMBL" id="MBB4248678.1"/>
    </source>
</evidence>